<protein>
    <submittedName>
        <fullName evidence="1">Nucleotidyltransferase substrate binding protein (TIGR01987 family)</fullName>
    </submittedName>
</protein>
<evidence type="ECO:0000313" key="1">
    <source>
        <dbReference type="EMBL" id="PZX11920.1"/>
    </source>
</evidence>
<gene>
    <name evidence="1" type="ORF">LX69_02984</name>
</gene>
<evidence type="ECO:0000313" key="2">
    <source>
        <dbReference type="Proteomes" id="UP000249239"/>
    </source>
</evidence>
<dbReference type="OrthoDB" id="9810452at2"/>
<dbReference type="RefSeq" id="WP_111446798.1">
    <property type="nucleotide sequence ID" value="NZ_QKZK01000034.1"/>
</dbReference>
<sequence length="140" mass="16359">MTQSQDDIRWQQRFSNYRKAYTQLKNAIALESLNDLEKEGLIQRFEYTFELAWNVMKDFLEAKGNTGIMGSRDAIRLAFKQGLISDGEIWMEMVKSRVLSSHTYDKATADEITLAVRNHYFSLLTDFLRTMEPYVADNNE</sequence>
<keyword evidence="1" id="KW-0808">Transferase</keyword>
<dbReference type="InterPro" id="IPR010235">
    <property type="entry name" value="HepT"/>
</dbReference>
<dbReference type="Gene3D" id="1.20.120.330">
    <property type="entry name" value="Nucleotidyltransferases domain 2"/>
    <property type="match status" value="1"/>
</dbReference>
<dbReference type="Proteomes" id="UP000249239">
    <property type="component" value="Unassembled WGS sequence"/>
</dbReference>
<dbReference type="AlphaFoldDB" id="A0A2W7MVR8"/>
<proteinExistence type="predicted"/>
<dbReference type="GO" id="GO:0016740">
    <property type="term" value="F:transferase activity"/>
    <property type="evidence" value="ECO:0007669"/>
    <property type="project" value="UniProtKB-KW"/>
</dbReference>
<name>A0A2W7MVR8_9BACT</name>
<dbReference type="EMBL" id="QKZK01000034">
    <property type="protein sequence ID" value="PZX11920.1"/>
    <property type="molecule type" value="Genomic_DNA"/>
</dbReference>
<organism evidence="1 2">
    <name type="scientific">Breznakibacter xylanolyticus</name>
    <dbReference type="NCBI Taxonomy" id="990"/>
    <lineage>
        <taxon>Bacteria</taxon>
        <taxon>Pseudomonadati</taxon>
        <taxon>Bacteroidota</taxon>
        <taxon>Bacteroidia</taxon>
        <taxon>Marinilabiliales</taxon>
        <taxon>Marinilabiliaceae</taxon>
        <taxon>Breznakibacter</taxon>
    </lineage>
</organism>
<dbReference type="Pfam" id="PF08780">
    <property type="entry name" value="NTase_sub_bind"/>
    <property type="match status" value="1"/>
</dbReference>
<accession>A0A2W7MVR8</accession>
<dbReference type="SUPFAM" id="SSF81593">
    <property type="entry name" value="Nucleotidyltransferase substrate binding subunit/domain"/>
    <property type="match status" value="1"/>
</dbReference>
<dbReference type="NCBIfam" id="TIGR01987">
    <property type="entry name" value="HI0074"/>
    <property type="match status" value="1"/>
</dbReference>
<keyword evidence="2" id="KW-1185">Reference proteome</keyword>
<comment type="caution">
    <text evidence="1">The sequence shown here is derived from an EMBL/GenBank/DDBJ whole genome shotgun (WGS) entry which is preliminary data.</text>
</comment>
<reference evidence="1 2" key="1">
    <citation type="submission" date="2018-06" db="EMBL/GenBank/DDBJ databases">
        <title>Genomic Encyclopedia of Archaeal and Bacterial Type Strains, Phase II (KMG-II): from individual species to whole genera.</title>
        <authorList>
            <person name="Goeker M."/>
        </authorList>
    </citation>
    <scope>NUCLEOTIDE SEQUENCE [LARGE SCALE GENOMIC DNA]</scope>
    <source>
        <strain evidence="1 2">DSM 6779</strain>
    </source>
</reference>